<gene>
    <name evidence="1" type="primary">110</name>
    <name evidence="1" type="ORF">SEA_QUI_110</name>
</gene>
<dbReference type="Proteomes" id="UP000321915">
    <property type="component" value="Segment"/>
</dbReference>
<proteinExistence type="predicted"/>
<keyword evidence="2" id="KW-1185">Reference proteome</keyword>
<dbReference type="RefSeq" id="YP_010660476.1">
    <property type="nucleotide sequence ID" value="NC_070877.1"/>
</dbReference>
<reference evidence="1 2" key="1">
    <citation type="submission" date="2019-07" db="EMBL/GenBank/DDBJ databases">
        <authorList>
            <person name="Abdullah A."/>
            <person name="Lima G.C."/>
            <person name="Cuneo C.K."/>
            <person name="Ennest D.C."/>
            <person name="Fritz K.J."/>
            <person name="Johnson B.T."/>
            <person name="Larson S.M."/>
            <person name="Lemunyete M.N."/>
            <person name="Murray M.B."/>
            <person name="Osmond D.E."/>
            <person name="Patras K.A."/>
            <person name="Ransibrahmanakul S."/>
            <person name="Simpson K.A."/>
            <person name="Thull B.S."/>
            <person name="Wetzel S."/>
            <person name="Bonilla J.A."/>
            <person name="Klyczek K."/>
            <person name="Garlena R.A."/>
            <person name="Russell D.A."/>
            <person name="Pope W.H."/>
            <person name="Jacobs-Sera D."/>
            <person name="Hatfull G.F."/>
        </authorList>
    </citation>
    <scope>NUCLEOTIDE SEQUENCE [LARGE SCALE GENOMIC DNA]</scope>
</reference>
<sequence>MKRVVVEVEGSAIGEQHAICDHPDCSAFFKEHYWGSIGAQKAGWFLQKNGDCWCPEHIPAWYSEWKAKKEEFKRKWR</sequence>
<evidence type="ECO:0000313" key="2">
    <source>
        <dbReference type="Proteomes" id="UP000321915"/>
    </source>
</evidence>
<dbReference type="GeneID" id="77936472"/>
<evidence type="ECO:0000313" key="1">
    <source>
        <dbReference type="EMBL" id="QED11600.1"/>
    </source>
</evidence>
<dbReference type="EMBL" id="MN183282">
    <property type="protein sequence ID" value="QED11600.1"/>
    <property type="molecule type" value="Genomic_DNA"/>
</dbReference>
<dbReference type="KEGG" id="vg:77936472"/>
<accession>A0A5B8WFM7</accession>
<protein>
    <submittedName>
        <fullName evidence="1">Uncharacterized protein</fullName>
    </submittedName>
</protein>
<name>A0A5B8WFM7_9CAUD</name>
<organism evidence="1 2">
    <name type="scientific">Arthrobacter phage Qui</name>
    <dbReference type="NCBI Taxonomy" id="2603260"/>
    <lineage>
        <taxon>Viruses</taxon>
        <taxon>Duplodnaviria</taxon>
        <taxon>Heunggongvirae</taxon>
        <taxon>Uroviricota</taxon>
        <taxon>Caudoviricetes</taxon>
        <taxon>Quivirus</taxon>
        <taxon>Quivirus qui</taxon>
    </lineage>
</organism>